<comment type="caution">
    <text evidence="5">The sequence shown here is derived from an EMBL/GenBank/DDBJ whole genome shotgun (WGS) entry which is preliminary data.</text>
</comment>
<dbReference type="EMBL" id="CAJNOK010002987">
    <property type="protein sequence ID" value="CAF0883287.1"/>
    <property type="molecule type" value="Genomic_DNA"/>
</dbReference>
<evidence type="ECO:0000313" key="5">
    <source>
        <dbReference type="EMBL" id="CAF3666694.1"/>
    </source>
</evidence>
<dbReference type="Pfam" id="PF13424">
    <property type="entry name" value="TPR_12"/>
    <property type="match status" value="2"/>
</dbReference>
<name>A0A8S2HNC9_9BILA</name>
<dbReference type="PROSITE" id="PS50005">
    <property type="entry name" value="TPR"/>
    <property type="match status" value="3"/>
</dbReference>
<dbReference type="Proteomes" id="UP000682733">
    <property type="component" value="Unassembled WGS sequence"/>
</dbReference>
<evidence type="ECO:0000256" key="1">
    <source>
        <dbReference type="ARBA" id="ARBA00022737"/>
    </source>
</evidence>
<feature type="repeat" description="TPR" evidence="3">
    <location>
        <begin position="478"/>
        <end position="511"/>
    </location>
</feature>
<evidence type="ECO:0000256" key="2">
    <source>
        <dbReference type="ARBA" id="ARBA00022803"/>
    </source>
</evidence>
<protein>
    <submittedName>
        <fullName evidence="5">Uncharacterized protein</fullName>
    </submittedName>
</protein>
<organism evidence="5 6">
    <name type="scientific">Didymodactylos carnosus</name>
    <dbReference type="NCBI Taxonomy" id="1234261"/>
    <lineage>
        <taxon>Eukaryota</taxon>
        <taxon>Metazoa</taxon>
        <taxon>Spiralia</taxon>
        <taxon>Gnathifera</taxon>
        <taxon>Rotifera</taxon>
        <taxon>Eurotatoria</taxon>
        <taxon>Bdelloidea</taxon>
        <taxon>Philodinida</taxon>
        <taxon>Philodinidae</taxon>
        <taxon>Didymodactylos</taxon>
    </lineage>
</organism>
<gene>
    <name evidence="4" type="ORF">OVA965_LOCUS8735</name>
    <name evidence="5" type="ORF">TMI583_LOCUS8732</name>
</gene>
<accession>A0A8S2HNC9</accession>
<dbReference type="InterPro" id="IPR019734">
    <property type="entry name" value="TPR_rpt"/>
</dbReference>
<evidence type="ECO:0000313" key="6">
    <source>
        <dbReference type="Proteomes" id="UP000682733"/>
    </source>
</evidence>
<proteinExistence type="predicted"/>
<evidence type="ECO:0000256" key="3">
    <source>
        <dbReference type="PROSITE-ProRule" id="PRU00339"/>
    </source>
</evidence>
<feature type="repeat" description="TPR" evidence="3">
    <location>
        <begin position="648"/>
        <end position="681"/>
    </location>
</feature>
<keyword evidence="1" id="KW-0677">Repeat</keyword>
<sequence length="842" mass="97484">MTYGHPSVDNPEKISQRSITNVYKNDSDLIINNWYSRDRDVKFGVQVEERLEMPRRIAAIRTDVKQDYYLIWLELSTDNRYDSTFKMVSKQLDSLFTTIIHFDDVIKCVHCVENWSKKQLFLILCGDLDETIMDYLNQMLQIEHVFVLCEKTLNEKSLKNDKITSTIYNTVGSMCEQIKIDYASTIKSDFRLSNIFNISIIEKLWYQLDDTELEFLQYQLLFGVLLHAPHKYAMKDLINHCSLLYNKSVDDLKKVDEFERTYRSEDAVKWYTKDSFIYRLLNKALRTEDITALYCFRGFLQDLNKNTQSSSLNEPKILTTYRSQTMNVNEIEQLKEKIGSLVSINTFIITRFDREAACAFVRSHTTSVQTVLFEITINADVRTFLLSNTNQLVIMPGTMFQIESIVYDQDIWTIKLKSFDNCIIRDSILVRSLKTEFDNKSSLFVLGQIFVHMNKTEKALSYYQILLKDQSLNNTSIVQCLTEIGNIYNTFQEYLTALSYHEKALKVIENDVNILNSTIEATLHNNFALVYENMREYEKAFGHLSYSVKLLKRCRTTEYSKKLYAIVFNRIGVLHTSMKRFAEASLYHHESLEVLKNCNMSDQSLIAVNYNNIGIAFQNQNLHVQALNSHFKALQILSKPSSNNRYLASCYNHLGVVYSRIGQQTTAQSYFEAAVENAESLRPRNELSVAASYHHLGIVKAISGHVAAAFEYFEKALQVYRRSHKYDDKLLVSIYNNIAKIHRNQGDIDEALISYEKSLQLQLICNPFDASLLIETYKEIGCLNIQKQNYSNAAENFVQAFLRSQQSKLCTADSINAWASAALKTTLCDDVKQLMFKSLKVM</sequence>
<dbReference type="EMBL" id="CAJOBA010002989">
    <property type="protein sequence ID" value="CAF3666694.1"/>
    <property type="molecule type" value="Genomic_DNA"/>
</dbReference>
<keyword evidence="2 3" id="KW-0802">TPR repeat</keyword>
<dbReference type="InterPro" id="IPR011990">
    <property type="entry name" value="TPR-like_helical_dom_sf"/>
</dbReference>
<dbReference type="PANTHER" id="PTHR45641">
    <property type="entry name" value="TETRATRICOPEPTIDE REPEAT PROTEIN (AFU_ORTHOLOGUE AFUA_6G03870)"/>
    <property type="match status" value="1"/>
</dbReference>
<dbReference type="SMART" id="SM00028">
    <property type="entry name" value="TPR"/>
    <property type="match status" value="8"/>
</dbReference>
<dbReference type="PANTHER" id="PTHR45641:SF1">
    <property type="entry name" value="AAA+ ATPASE DOMAIN-CONTAINING PROTEIN"/>
    <property type="match status" value="1"/>
</dbReference>
<dbReference type="Gene3D" id="3.90.176.10">
    <property type="entry name" value="Toxin ADP-ribosyltransferase, Chain A, domain 1"/>
    <property type="match status" value="1"/>
</dbReference>
<dbReference type="SUPFAM" id="SSF56399">
    <property type="entry name" value="ADP-ribosylation"/>
    <property type="match status" value="1"/>
</dbReference>
<feature type="repeat" description="TPR" evidence="3">
    <location>
        <begin position="690"/>
        <end position="723"/>
    </location>
</feature>
<dbReference type="SUPFAM" id="SSF48452">
    <property type="entry name" value="TPR-like"/>
    <property type="match status" value="2"/>
</dbReference>
<dbReference type="Gene3D" id="1.25.40.10">
    <property type="entry name" value="Tetratricopeptide repeat domain"/>
    <property type="match status" value="2"/>
</dbReference>
<evidence type="ECO:0000313" key="4">
    <source>
        <dbReference type="EMBL" id="CAF0883287.1"/>
    </source>
</evidence>
<reference evidence="5" key="1">
    <citation type="submission" date="2021-02" db="EMBL/GenBank/DDBJ databases">
        <authorList>
            <person name="Nowell W R."/>
        </authorList>
    </citation>
    <scope>NUCLEOTIDE SEQUENCE</scope>
</reference>
<dbReference type="AlphaFoldDB" id="A0A8S2HNC9"/>
<dbReference type="Proteomes" id="UP000677228">
    <property type="component" value="Unassembled WGS sequence"/>
</dbReference>